<organism evidence="4 5">
    <name type="scientific">Actinophytocola algeriensis</name>
    <dbReference type="NCBI Taxonomy" id="1768010"/>
    <lineage>
        <taxon>Bacteria</taxon>
        <taxon>Bacillati</taxon>
        <taxon>Actinomycetota</taxon>
        <taxon>Actinomycetes</taxon>
        <taxon>Pseudonocardiales</taxon>
        <taxon>Pseudonocardiaceae</taxon>
    </lineage>
</organism>
<dbReference type="Gene3D" id="1.10.357.10">
    <property type="entry name" value="Tetracycline Repressor, domain 2"/>
    <property type="match status" value="1"/>
</dbReference>
<dbReference type="EMBL" id="JACHJQ010000004">
    <property type="protein sequence ID" value="MBB4907879.1"/>
    <property type="molecule type" value="Genomic_DNA"/>
</dbReference>
<evidence type="ECO:0000256" key="2">
    <source>
        <dbReference type="PROSITE-ProRule" id="PRU00335"/>
    </source>
</evidence>
<feature type="domain" description="HTH tetR-type" evidence="3">
    <location>
        <begin position="4"/>
        <end position="62"/>
    </location>
</feature>
<dbReference type="Proteomes" id="UP000520767">
    <property type="component" value="Unassembled WGS sequence"/>
</dbReference>
<dbReference type="InterPro" id="IPR050109">
    <property type="entry name" value="HTH-type_TetR-like_transc_reg"/>
</dbReference>
<keyword evidence="5" id="KW-1185">Reference proteome</keyword>
<feature type="DNA-binding region" description="H-T-H motif" evidence="2">
    <location>
        <begin position="25"/>
        <end position="44"/>
    </location>
</feature>
<gene>
    <name evidence="4" type="ORF">FHR82_004121</name>
</gene>
<evidence type="ECO:0000256" key="1">
    <source>
        <dbReference type="ARBA" id="ARBA00023125"/>
    </source>
</evidence>
<dbReference type="AlphaFoldDB" id="A0A7W7Q709"/>
<dbReference type="InterPro" id="IPR009057">
    <property type="entry name" value="Homeodomain-like_sf"/>
</dbReference>
<evidence type="ECO:0000313" key="5">
    <source>
        <dbReference type="Proteomes" id="UP000520767"/>
    </source>
</evidence>
<dbReference type="GO" id="GO:0000976">
    <property type="term" value="F:transcription cis-regulatory region binding"/>
    <property type="evidence" value="ECO:0007669"/>
    <property type="project" value="TreeGrafter"/>
</dbReference>
<proteinExistence type="predicted"/>
<evidence type="ECO:0000259" key="3">
    <source>
        <dbReference type="PROSITE" id="PS50977"/>
    </source>
</evidence>
<accession>A0A7W7Q709</accession>
<dbReference type="PANTHER" id="PTHR30055">
    <property type="entry name" value="HTH-TYPE TRANSCRIPTIONAL REGULATOR RUTR"/>
    <property type="match status" value="1"/>
</dbReference>
<dbReference type="PANTHER" id="PTHR30055:SF209">
    <property type="entry name" value="POSSIBLE TRANSCRIPTIONAL REGULATORY PROTEIN (PROBABLY TETR-FAMILY)"/>
    <property type="match status" value="1"/>
</dbReference>
<comment type="caution">
    <text evidence="4">The sequence shown here is derived from an EMBL/GenBank/DDBJ whole genome shotgun (WGS) entry which is preliminary data.</text>
</comment>
<dbReference type="SUPFAM" id="SSF46689">
    <property type="entry name" value="Homeodomain-like"/>
    <property type="match status" value="1"/>
</dbReference>
<dbReference type="InterPro" id="IPR001647">
    <property type="entry name" value="HTH_TetR"/>
</dbReference>
<sequence>MTDSSTRDRLLAAAGELLTESPDVSTRAICDRAGVQAPTLYHYFGNKQGLLAAVVDTVFTFHMGTMAASGDPVAALRESWDHHVRFGLANPNHYALTSTLMPAAEKLLTVLLNDIARQGRLSTAPEVAAKQLVAANVGATLSLLDGDRELGWSDQLRDTVIGAVVTGAIQPLAGGGLSALAVGFLAALDTEPADFTTGERTLLREWLHRAAVRR</sequence>
<dbReference type="Pfam" id="PF00440">
    <property type="entry name" value="TetR_N"/>
    <property type="match status" value="1"/>
</dbReference>
<reference evidence="4 5" key="1">
    <citation type="submission" date="2020-08" db="EMBL/GenBank/DDBJ databases">
        <title>Genomic Encyclopedia of Type Strains, Phase III (KMG-III): the genomes of soil and plant-associated and newly described type strains.</title>
        <authorList>
            <person name="Whitman W."/>
        </authorList>
    </citation>
    <scope>NUCLEOTIDE SEQUENCE [LARGE SCALE GENOMIC DNA]</scope>
    <source>
        <strain evidence="4 5">CECT 8960</strain>
    </source>
</reference>
<dbReference type="GO" id="GO:0003700">
    <property type="term" value="F:DNA-binding transcription factor activity"/>
    <property type="evidence" value="ECO:0007669"/>
    <property type="project" value="TreeGrafter"/>
</dbReference>
<dbReference type="RefSeq" id="WP_184812015.1">
    <property type="nucleotide sequence ID" value="NZ_JACHJQ010000004.1"/>
</dbReference>
<protein>
    <submittedName>
        <fullName evidence="4">AcrR family transcriptional regulator</fullName>
    </submittedName>
</protein>
<evidence type="ECO:0000313" key="4">
    <source>
        <dbReference type="EMBL" id="MBB4907879.1"/>
    </source>
</evidence>
<dbReference type="PROSITE" id="PS50977">
    <property type="entry name" value="HTH_TETR_2"/>
    <property type="match status" value="1"/>
</dbReference>
<keyword evidence="1 2" id="KW-0238">DNA-binding</keyword>
<name>A0A7W7Q709_9PSEU</name>